<comment type="caution">
    <text evidence="2">The sequence shown here is derived from an EMBL/GenBank/DDBJ whole genome shotgun (WGS) entry which is preliminary data.</text>
</comment>
<sequence>MKLIRIAAAAPLAAALIAGGALASSASAATEEGGWEYTGRDFYWQDDCAAAGQQMWYAGQIEKWRCDGSESPFDDYSLFVVWR</sequence>
<evidence type="ECO:0000313" key="3">
    <source>
        <dbReference type="Proteomes" id="UP000033772"/>
    </source>
</evidence>
<organism evidence="2 3">
    <name type="scientific">Nocardioides luteus</name>
    <dbReference type="NCBI Taxonomy" id="1844"/>
    <lineage>
        <taxon>Bacteria</taxon>
        <taxon>Bacillati</taxon>
        <taxon>Actinomycetota</taxon>
        <taxon>Actinomycetes</taxon>
        <taxon>Propionibacteriales</taxon>
        <taxon>Nocardioidaceae</taxon>
        <taxon>Nocardioides</taxon>
    </lineage>
</organism>
<keyword evidence="3" id="KW-1185">Reference proteome</keyword>
<protein>
    <recommendedName>
        <fullName evidence="4">Secreted protein</fullName>
    </recommendedName>
</protein>
<evidence type="ECO:0008006" key="4">
    <source>
        <dbReference type="Google" id="ProtNLM"/>
    </source>
</evidence>
<dbReference type="EMBL" id="JZDQ02000007">
    <property type="protein sequence ID" value="OIJ27575.1"/>
    <property type="molecule type" value="Genomic_DNA"/>
</dbReference>
<proteinExistence type="predicted"/>
<evidence type="ECO:0000256" key="1">
    <source>
        <dbReference type="SAM" id="SignalP"/>
    </source>
</evidence>
<feature type="chain" id="PRO_5009630650" description="Secreted protein" evidence="1">
    <location>
        <begin position="24"/>
        <end position="83"/>
    </location>
</feature>
<dbReference type="OrthoDB" id="4337220at2"/>
<reference evidence="2" key="1">
    <citation type="submission" date="2016-10" db="EMBL/GenBank/DDBJ databases">
        <title>Draft Genome Sequence of Nocardioides luteus Strain BAFB, an Alkane-Degrading Bacterium Isolated from JP-7 Polluted Soil.</title>
        <authorList>
            <person name="Brown L."/>
            <person name="Ruiz O.N."/>
            <person name="Gunasekera T."/>
        </authorList>
    </citation>
    <scope>NUCLEOTIDE SEQUENCE [LARGE SCALE GENOMIC DNA]</scope>
    <source>
        <strain evidence="2">BAFB</strain>
    </source>
</reference>
<keyword evidence="1" id="KW-0732">Signal</keyword>
<feature type="signal peptide" evidence="1">
    <location>
        <begin position="1"/>
        <end position="23"/>
    </location>
</feature>
<dbReference type="Proteomes" id="UP000033772">
    <property type="component" value="Unassembled WGS sequence"/>
</dbReference>
<evidence type="ECO:0000313" key="2">
    <source>
        <dbReference type="EMBL" id="OIJ27575.1"/>
    </source>
</evidence>
<gene>
    <name evidence="2" type="ORF">UG56_006035</name>
</gene>
<dbReference type="RefSeq" id="WP_045549917.1">
    <property type="nucleotide sequence ID" value="NZ_JZDQ02000007.1"/>
</dbReference>
<dbReference type="AlphaFoldDB" id="A0A1J4N9B2"/>
<name>A0A1J4N9B2_9ACTN</name>
<dbReference type="STRING" id="1844.UG56_006035"/>
<accession>A0A1J4N9B2</accession>